<proteinExistence type="predicted"/>
<dbReference type="EMBL" id="KL197752">
    <property type="protein sequence ID" value="KDQ51072.1"/>
    <property type="molecule type" value="Genomic_DNA"/>
</dbReference>
<feature type="domain" description="Aip3p/Bud6 N-terminal" evidence="1">
    <location>
        <begin position="11"/>
        <end position="118"/>
    </location>
</feature>
<dbReference type="Proteomes" id="UP000027265">
    <property type="component" value="Unassembled WGS sequence"/>
</dbReference>
<reference evidence="3" key="1">
    <citation type="journal article" date="2014" name="Proc. Natl. Acad. Sci. U.S.A.">
        <title>Extensive sampling of basidiomycete genomes demonstrates inadequacy of the white-rot/brown-rot paradigm for wood decay fungi.</title>
        <authorList>
            <person name="Riley R."/>
            <person name="Salamov A.A."/>
            <person name="Brown D.W."/>
            <person name="Nagy L.G."/>
            <person name="Floudas D."/>
            <person name="Held B.W."/>
            <person name="Levasseur A."/>
            <person name="Lombard V."/>
            <person name="Morin E."/>
            <person name="Otillar R."/>
            <person name="Lindquist E.A."/>
            <person name="Sun H."/>
            <person name="LaButti K.M."/>
            <person name="Schmutz J."/>
            <person name="Jabbour D."/>
            <person name="Luo H."/>
            <person name="Baker S.E."/>
            <person name="Pisabarro A.G."/>
            <person name="Walton J.D."/>
            <person name="Blanchette R.A."/>
            <person name="Henrissat B."/>
            <person name="Martin F."/>
            <person name="Cullen D."/>
            <person name="Hibbett D.S."/>
            <person name="Grigoriev I.V."/>
        </authorList>
    </citation>
    <scope>NUCLEOTIDE SEQUENCE [LARGE SCALE GENOMIC DNA]</scope>
    <source>
        <strain evidence="3">MUCL 33604</strain>
    </source>
</reference>
<evidence type="ECO:0000259" key="1">
    <source>
        <dbReference type="Pfam" id="PF23153"/>
    </source>
</evidence>
<dbReference type="GO" id="GO:0005737">
    <property type="term" value="C:cytoplasm"/>
    <property type="evidence" value="ECO:0007669"/>
    <property type="project" value="TreeGrafter"/>
</dbReference>
<dbReference type="InParanoid" id="A0A067PJ64"/>
<dbReference type="PANTHER" id="PTHR22741:SF10">
    <property type="entry name" value="COILED-COIL DOMAIN-CONTAINING PROTEIN CG32809"/>
    <property type="match status" value="1"/>
</dbReference>
<dbReference type="GO" id="GO:0051286">
    <property type="term" value="C:cell tip"/>
    <property type="evidence" value="ECO:0007669"/>
    <property type="project" value="TreeGrafter"/>
</dbReference>
<dbReference type="AlphaFoldDB" id="A0A067PJ64"/>
<gene>
    <name evidence="2" type="ORF">JAAARDRAFT_140943</name>
</gene>
<dbReference type="InterPro" id="IPR051825">
    <property type="entry name" value="SRCIN1"/>
</dbReference>
<sequence>QKQSPTVDVPTAVQNLLQSTKRLQDVLRQWSVAQASESQVSDVYVLVGNEFNTTITAFARHNIDMSEIYSVPRELRGILEHCLGEEPSPQVLESFMPQVRQTLFNLLEGLKSKQAEYWRAVGRA</sequence>
<keyword evidence="3" id="KW-1185">Reference proteome</keyword>
<dbReference type="GO" id="GO:0030010">
    <property type="term" value="P:establishment of cell polarity"/>
    <property type="evidence" value="ECO:0007669"/>
    <property type="project" value="TreeGrafter"/>
</dbReference>
<dbReference type="OrthoDB" id="783096at2759"/>
<accession>A0A067PJ64</accession>
<dbReference type="Pfam" id="PF23153">
    <property type="entry name" value="Aip3p_Bud6_N"/>
    <property type="match status" value="1"/>
</dbReference>
<feature type="non-terminal residue" evidence="2">
    <location>
        <position position="1"/>
    </location>
</feature>
<dbReference type="HOGENOM" id="CLU_128311_1_0_1"/>
<evidence type="ECO:0000313" key="3">
    <source>
        <dbReference type="Proteomes" id="UP000027265"/>
    </source>
</evidence>
<organism evidence="2 3">
    <name type="scientific">Jaapia argillacea MUCL 33604</name>
    <dbReference type="NCBI Taxonomy" id="933084"/>
    <lineage>
        <taxon>Eukaryota</taxon>
        <taxon>Fungi</taxon>
        <taxon>Dikarya</taxon>
        <taxon>Basidiomycota</taxon>
        <taxon>Agaricomycotina</taxon>
        <taxon>Agaricomycetes</taxon>
        <taxon>Agaricomycetidae</taxon>
        <taxon>Jaapiales</taxon>
        <taxon>Jaapiaceae</taxon>
        <taxon>Jaapia</taxon>
    </lineage>
</organism>
<dbReference type="InterPro" id="IPR056279">
    <property type="entry name" value="Aip3p_Bud6_N"/>
</dbReference>
<evidence type="ECO:0000313" key="2">
    <source>
        <dbReference type="EMBL" id="KDQ51072.1"/>
    </source>
</evidence>
<dbReference type="PANTHER" id="PTHR22741">
    <property type="entry name" value="P140CAP/SNIP-RELATED"/>
    <property type="match status" value="1"/>
</dbReference>
<name>A0A067PJ64_9AGAM</name>
<protein>
    <recommendedName>
        <fullName evidence="1">Aip3p/Bud6 N-terminal domain-containing protein</fullName>
    </recommendedName>
</protein>